<evidence type="ECO:0000313" key="3">
    <source>
        <dbReference type="Proteomes" id="UP000240989"/>
    </source>
</evidence>
<feature type="transmembrane region" description="Helical" evidence="1">
    <location>
        <begin position="28"/>
        <end position="51"/>
    </location>
</feature>
<keyword evidence="3" id="KW-1185">Reference proteome</keyword>
<evidence type="ECO:0000313" key="2">
    <source>
        <dbReference type="EMBL" id="PSX07045.1"/>
    </source>
</evidence>
<organism evidence="2 3">
    <name type="scientific">Photobacterium angustum</name>
    <dbReference type="NCBI Taxonomy" id="661"/>
    <lineage>
        <taxon>Bacteria</taxon>
        <taxon>Pseudomonadati</taxon>
        <taxon>Pseudomonadota</taxon>
        <taxon>Gammaproteobacteria</taxon>
        <taxon>Vibrionales</taxon>
        <taxon>Vibrionaceae</taxon>
        <taxon>Photobacterium</taxon>
    </lineage>
</organism>
<dbReference type="EMBL" id="PYOU01000014">
    <property type="protein sequence ID" value="PSX07045.1"/>
    <property type="molecule type" value="Genomic_DNA"/>
</dbReference>
<evidence type="ECO:0000256" key="1">
    <source>
        <dbReference type="SAM" id="Phobius"/>
    </source>
</evidence>
<reference evidence="2 3" key="1">
    <citation type="submission" date="2018-01" db="EMBL/GenBank/DDBJ databases">
        <title>Whole genome sequencing of Histamine producing bacteria.</title>
        <authorList>
            <person name="Butler K."/>
        </authorList>
    </citation>
    <scope>NUCLEOTIDE SEQUENCE [LARGE SCALE GENOMIC DNA]</scope>
    <source>
        <strain evidence="2 3">A6-1</strain>
    </source>
</reference>
<protein>
    <submittedName>
        <fullName evidence="2">Uncharacterized protein</fullName>
    </submittedName>
</protein>
<dbReference type="RefSeq" id="WP_045152877.1">
    <property type="nucleotide sequence ID" value="NZ_JZSW01000007.1"/>
</dbReference>
<gene>
    <name evidence="2" type="ORF">C0W27_15870</name>
</gene>
<keyword evidence="1" id="KW-1133">Transmembrane helix</keyword>
<sequence>MLMFRDPVVLLLLVSVSGILYLAGSLKLLLVVVFASIFSVAVIVIFFTDVVSDAFLRLKSRHNKGDRVKSRK</sequence>
<comment type="caution">
    <text evidence="2">The sequence shown here is derived from an EMBL/GenBank/DDBJ whole genome shotgun (WGS) entry which is preliminary data.</text>
</comment>
<name>A0ABX5H1Z4_PHOAN</name>
<dbReference type="Proteomes" id="UP000240989">
    <property type="component" value="Unassembled WGS sequence"/>
</dbReference>
<proteinExistence type="predicted"/>
<keyword evidence="1" id="KW-0812">Transmembrane</keyword>
<accession>A0ABX5H1Z4</accession>
<keyword evidence="1" id="KW-0472">Membrane</keyword>